<dbReference type="EMBL" id="CP042997">
    <property type="protein sequence ID" value="QEH34378.1"/>
    <property type="molecule type" value="Genomic_DNA"/>
</dbReference>
<dbReference type="Pfam" id="PF07589">
    <property type="entry name" value="PEP-CTERM"/>
    <property type="match status" value="1"/>
</dbReference>
<dbReference type="Gene3D" id="2.60.120.560">
    <property type="entry name" value="Exo-inulinase, domain 1"/>
    <property type="match status" value="1"/>
</dbReference>
<dbReference type="KEGG" id="agv:OJF2_29170"/>
<feature type="chain" id="PRO_5022780109" description="Ice-binding protein C-terminal domain-containing protein" evidence="1">
    <location>
        <begin position="24"/>
        <end position="241"/>
    </location>
</feature>
<reference evidence="3 4" key="1">
    <citation type="submission" date="2019-08" db="EMBL/GenBank/DDBJ databases">
        <title>Deep-cultivation of Planctomycetes and their phenomic and genomic characterization uncovers novel biology.</title>
        <authorList>
            <person name="Wiegand S."/>
            <person name="Jogler M."/>
            <person name="Boedeker C."/>
            <person name="Pinto D."/>
            <person name="Vollmers J."/>
            <person name="Rivas-Marin E."/>
            <person name="Kohn T."/>
            <person name="Peeters S.H."/>
            <person name="Heuer A."/>
            <person name="Rast P."/>
            <person name="Oberbeckmann S."/>
            <person name="Bunk B."/>
            <person name="Jeske O."/>
            <person name="Meyerdierks A."/>
            <person name="Storesund J.E."/>
            <person name="Kallscheuer N."/>
            <person name="Luecker S."/>
            <person name="Lage O.M."/>
            <person name="Pohl T."/>
            <person name="Merkel B.J."/>
            <person name="Hornburger P."/>
            <person name="Mueller R.-W."/>
            <person name="Bruemmer F."/>
            <person name="Labrenz M."/>
            <person name="Spormann A.M."/>
            <person name="Op den Camp H."/>
            <person name="Overmann J."/>
            <person name="Amann R."/>
            <person name="Jetten M.S.M."/>
            <person name="Mascher T."/>
            <person name="Medema M.H."/>
            <person name="Devos D.P."/>
            <person name="Kaster A.-K."/>
            <person name="Ovreas L."/>
            <person name="Rohde M."/>
            <person name="Galperin M.Y."/>
            <person name="Jogler C."/>
        </authorList>
    </citation>
    <scope>NUCLEOTIDE SEQUENCE [LARGE SCALE GENOMIC DNA]</scope>
    <source>
        <strain evidence="3 4">OJF2</strain>
    </source>
</reference>
<sequence length="241" mass="24635" precursor="true">MQRILLLSFCLGSMVLGAPRAGAGTIFSDDFNGGASPLWGNQVGNWSATGGTYSAASPGNFPNAHSTLNFQLTDFSVDVDINHLQDGGIWLRSTEKAGTSVGIAGILLVTGGNGGTGTGLYWHVVTDGSSYGAGYNGVSGLFTPGQSDAHIKIVVSGNTYSAYVNGSTTAATTLTTSAFSSGAVGLYDFSRQSFDNFVLSVPNAVPEPSSIVLAGLGSLLSALWLFRRPRAFHGGSGPGLA</sequence>
<dbReference type="InterPro" id="IPR013424">
    <property type="entry name" value="Ice-binding_C"/>
</dbReference>
<dbReference type="AlphaFoldDB" id="A0A5B9W1H5"/>
<dbReference type="Proteomes" id="UP000324233">
    <property type="component" value="Chromosome"/>
</dbReference>
<evidence type="ECO:0000259" key="2">
    <source>
        <dbReference type="Pfam" id="PF07589"/>
    </source>
</evidence>
<organism evidence="3 4">
    <name type="scientific">Aquisphaera giovannonii</name>
    <dbReference type="NCBI Taxonomy" id="406548"/>
    <lineage>
        <taxon>Bacteria</taxon>
        <taxon>Pseudomonadati</taxon>
        <taxon>Planctomycetota</taxon>
        <taxon>Planctomycetia</taxon>
        <taxon>Isosphaerales</taxon>
        <taxon>Isosphaeraceae</taxon>
        <taxon>Aquisphaera</taxon>
    </lineage>
</organism>
<evidence type="ECO:0000313" key="4">
    <source>
        <dbReference type="Proteomes" id="UP000324233"/>
    </source>
</evidence>
<keyword evidence="1" id="KW-0732">Signal</keyword>
<proteinExistence type="predicted"/>
<keyword evidence="4" id="KW-1185">Reference proteome</keyword>
<name>A0A5B9W1H5_9BACT</name>
<accession>A0A5B9W1H5</accession>
<feature type="signal peptide" evidence="1">
    <location>
        <begin position="1"/>
        <end position="23"/>
    </location>
</feature>
<evidence type="ECO:0000256" key="1">
    <source>
        <dbReference type="SAM" id="SignalP"/>
    </source>
</evidence>
<protein>
    <recommendedName>
        <fullName evidence="2">Ice-binding protein C-terminal domain-containing protein</fullName>
    </recommendedName>
</protein>
<dbReference type="RefSeq" id="WP_148594312.1">
    <property type="nucleotide sequence ID" value="NZ_CP042997.1"/>
</dbReference>
<evidence type="ECO:0000313" key="3">
    <source>
        <dbReference type="EMBL" id="QEH34378.1"/>
    </source>
</evidence>
<feature type="domain" description="Ice-binding protein C-terminal" evidence="2">
    <location>
        <begin position="204"/>
        <end position="228"/>
    </location>
</feature>
<gene>
    <name evidence="3" type="ORF">OJF2_29170</name>
</gene>